<gene>
    <name evidence="1" type="ORF">SDC9_63924</name>
</gene>
<name>A0A644XN24_9ZZZZ</name>
<protein>
    <submittedName>
        <fullName evidence="1">Uncharacterized protein</fullName>
    </submittedName>
</protein>
<proteinExistence type="predicted"/>
<dbReference type="EMBL" id="VSSQ01002813">
    <property type="protein sequence ID" value="MPM17529.1"/>
    <property type="molecule type" value="Genomic_DNA"/>
</dbReference>
<reference evidence="1" key="1">
    <citation type="submission" date="2019-08" db="EMBL/GenBank/DDBJ databases">
        <authorList>
            <person name="Kucharzyk K."/>
            <person name="Murdoch R.W."/>
            <person name="Higgins S."/>
            <person name="Loffler F."/>
        </authorList>
    </citation>
    <scope>NUCLEOTIDE SEQUENCE</scope>
</reference>
<organism evidence="1">
    <name type="scientific">bioreactor metagenome</name>
    <dbReference type="NCBI Taxonomy" id="1076179"/>
    <lineage>
        <taxon>unclassified sequences</taxon>
        <taxon>metagenomes</taxon>
        <taxon>ecological metagenomes</taxon>
    </lineage>
</organism>
<dbReference type="AlphaFoldDB" id="A0A644XN24"/>
<accession>A0A644XN24</accession>
<comment type="caution">
    <text evidence="1">The sequence shown here is derived from an EMBL/GenBank/DDBJ whole genome shotgun (WGS) entry which is preliminary data.</text>
</comment>
<sequence>MLIIPSPTSPRLMNSFPINPPATRPKDPKKRTVADINVTALCLIALKSMPRITSENLCRPLSNFLITNPQTVLESKISSLENLEVKRGITVSAAKVLMVTDITITIAKGAIIGVIMLCERATGRNTTIRTSDVEITVIFTSLTPSKVACHAFLPISRCLYTFSRTTIASSTKVPIIRERASNVIKLRV</sequence>
<evidence type="ECO:0000313" key="1">
    <source>
        <dbReference type="EMBL" id="MPM17529.1"/>
    </source>
</evidence>